<reference evidence="1" key="1">
    <citation type="submission" date="2023-03" db="EMBL/GenBank/DDBJ databases">
        <title>Massive genome expansion in bonnet fungi (Mycena s.s.) driven by repeated elements and novel gene families across ecological guilds.</title>
        <authorList>
            <consortium name="Lawrence Berkeley National Laboratory"/>
            <person name="Harder C.B."/>
            <person name="Miyauchi S."/>
            <person name="Viragh M."/>
            <person name="Kuo A."/>
            <person name="Thoen E."/>
            <person name="Andreopoulos B."/>
            <person name="Lu D."/>
            <person name="Skrede I."/>
            <person name="Drula E."/>
            <person name="Henrissat B."/>
            <person name="Morin E."/>
            <person name="Kohler A."/>
            <person name="Barry K."/>
            <person name="LaButti K."/>
            <person name="Morin E."/>
            <person name="Salamov A."/>
            <person name="Lipzen A."/>
            <person name="Mereny Z."/>
            <person name="Hegedus B."/>
            <person name="Baldrian P."/>
            <person name="Stursova M."/>
            <person name="Weitz H."/>
            <person name="Taylor A."/>
            <person name="Grigoriev I.V."/>
            <person name="Nagy L.G."/>
            <person name="Martin F."/>
            <person name="Kauserud H."/>
        </authorList>
    </citation>
    <scope>NUCLEOTIDE SEQUENCE</scope>
    <source>
        <strain evidence="1">CBHHK200</strain>
    </source>
</reference>
<keyword evidence="2" id="KW-1185">Reference proteome</keyword>
<dbReference type="EMBL" id="JARJCM010000072">
    <property type="protein sequence ID" value="KAJ7032563.1"/>
    <property type="molecule type" value="Genomic_DNA"/>
</dbReference>
<dbReference type="Proteomes" id="UP001218188">
    <property type="component" value="Unassembled WGS sequence"/>
</dbReference>
<evidence type="ECO:0000313" key="2">
    <source>
        <dbReference type="Proteomes" id="UP001218188"/>
    </source>
</evidence>
<protein>
    <submittedName>
        <fullName evidence="1">Uncharacterized protein</fullName>
    </submittedName>
</protein>
<sequence>MVLAAGAKKAHAFANFAESSYPSQEISHINQITEMDTNPRPYRVKSRCLDVGCNEREGGWKKNETKRATQTYQHTPGENITLNILVVHDVSGKGVLVWNLREGIPSVKAMSTAPELIKLAFDIQGWIGSPPKGKEGPKTFKKPAKAFELALVIDPDQWDDLIEHLSKKEVEEERLSSTPCTPPRAKRTARIAYELLNREKLRDALSEGGSSLALLSGQAQMILERIEFFDLRAPSQRTARGSSRGLHATRRELLKDRFCLSPTAHPGYLTLVHLSGSGSGTMPSDFVAVERITSTTGSRVIPRLSPTDEFRKIIMEANVLLWAQSFMIFTYSFIHQFVANATTPPPFGSATLLTDPQIMTSP</sequence>
<evidence type="ECO:0000313" key="1">
    <source>
        <dbReference type="EMBL" id="KAJ7032563.1"/>
    </source>
</evidence>
<dbReference type="AlphaFoldDB" id="A0AAD6SRJ8"/>
<comment type="caution">
    <text evidence="1">The sequence shown here is derived from an EMBL/GenBank/DDBJ whole genome shotgun (WGS) entry which is preliminary data.</text>
</comment>
<accession>A0AAD6SRJ8</accession>
<name>A0AAD6SRJ8_9AGAR</name>
<proteinExistence type="predicted"/>
<organism evidence="1 2">
    <name type="scientific">Mycena alexandri</name>
    <dbReference type="NCBI Taxonomy" id="1745969"/>
    <lineage>
        <taxon>Eukaryota</taxon>
        <taxon>Fungi</taxon>
        <taxon>Dikarya</taxon>
        <taxon>Basidiomycota</taxon>
        <taxon>Agaricomycotina</taxon>
        <taxon>Agaricomycetes</taxon>
        <taxon>Agaricomycetidae</taxon>
        <taxon>Agaricales</taxon>
        <taxon>Marasmiineae</taxon>
        <taxon>Mycenaceae</taxon>
        <taxon>Mycena</taxon>
    </lineage>
</organism>
<gene>
    <name evidence="1" type="ORF">C8F04DRAFT_1184960</name>
</gene>